<dbReference type="EMBL" id="BMAW01050820">
    <property type="protein sequence ID" value="GFS77123.1"/>
    <property type="molecule type" value="Genomic_DNA"/>
</dbReference>
<feature type="chain" id="PRO_5036466266" evidence="1">
    <location>
        <begin position="23"/>
        <end position="151"/>
    </location>
</feature>
<dbReference type="Proteomes" id="UP000887013">
    <property type="component" value="Unassembled WGS sequence"/>
</dbReference>
<keyword evidence="3" id="KW-1185">Reference proteome</keyword>
<comment type="caution">
    <text evidence="2">The sequence shown here is derived from an EMBL/GenBank/DDBJ whole genome shotgun (WGS) entry which is preliminary data.</text>
</comment>
<name>A0A8X6MTC3_NEPPI</name>
<keyword evidence="1" id="KW-0732">Signal</keyword>
<evidence type="ECO:0000256" key="1">
    <source>
        <dbReference type="SAM" id="SignalP"/>
    </source>
</evidence>
<accession>A0A8X6MTC3</accession>
<dbReference type="AlphaFoldDB" id="A0A8X6MTC3"/>
<reference evidence="2" key="1">
    <citation type="submission" date="2020-08" db="EMBL/GenBank/DDBJ databases">
        <title>Multicomponent nature underlies the extraordinary mechanical properties of spider dragline silk.</title>
        <authorList>
            <person name="Kono N."/>
            <person name="Nakamura H."/>
            <person name="Mori M."/>
            <person name="Yoshida Y."/>
            <person name="Ohtoshi R."/>
            <person name="Malay A.D."/>
            <person name="Moran D.A.P."/>
            <person name="Tomita M."/>
            <person name="Numata K."/>
            <person name="Arakawa K."/>
        </authorList>
    </citation>
    <scope>NUCLEOTIDE SEQUENCE</scope>
</reference>
<evidence type="ECO:0000313" key="2">
    <source>
        <dbReference type="EMBL" id="GFS77123.1"/>
    </source>
</evidence>
<organism evidence="2 3">
    <name type="scientific">Nephila pilipes</name>
    <name type="common">Giant wood spider</name>
    <name type="synonym">Nephila maculata</name>
    <dbReference type="NCBI Taxonomy" id="299642"/>
    <lineage>
        <taxon>Eukaryota</taxon>
        <taxon>Metazoa</taxon>
        <taxon>Ecdysozoa</taxon>
        <taxon>Arthropoda</taxon>
        <taxon>Chelicerata</taxon>
        <taxon>Arachnida</taxon>
        <taxon>Araneae</taxon>
        <taxon>Araneomorphae</taxon>
        <taxon>Entelegynae</taxon>
        <taxon>Araneoidea</taxon>
        <taxon>Nephilidae</taxon>
        <taxon>Nephila</taxon>
    </lineage>
</organism>
<proteinExistence type="predicted"/>
<protein>
    <submittedName>
        <fullName evidence="2">Uncharacterized protein</fullName>
    </submittedName>
</protein>
<feature type="signal peptide" evidence="1">
    <location>
        <begin position="1"/>
        <end position="22"/>
    </location>
</feature>
<evidence type="ECO:0000313" key="3">
    <source>
        <dbReference type="Proteomes" id="UP000887013"/>
    </source>
</evidence>
<sequence length="151" mass="17486">MMDHITLVLETCLYILYWHVFGSDVPSFLEILCYSTVIELAKVYSLLEFPLRYNLSGHYSVEWQGNFTNNDVPIISSATAFTIYHAVDMKENFAPDRDVIKSNSLKAHKINIDPIVHSEDVYRFCQALDLRAKLAPLESRVVFNPTKRWLK</sequence>
<gene>
    <name evidence="2" type="ORF">NPIL_433921</name>
</gene>